<dbReference type="AlphaFoldDB" id="A0A419V8W1"/>
<keyword evidence="1" id="KW-0678">Repressor</keyword>
<dbReference type="SUPFAM" id="SSF47413">
    <property type="entry name" value="lambda repressor-like DNA-binding domains"/>
    <property type="match status" value="1"/>
</dbReference>
<evidence type="ECO:0000259" key="6">
    <source>
        <dbReference type="PROSITE" id="PS50943"/>
    </source>
</evidence>
<evidence type="ECO:0000256" key="1">
    <source>
        <dbReference type="ARBA" id="ARBA00022491"/>
    </source>
</evidence>
<dbReference type="SMART" id="SM00354">
    <property type="entry name" value="HTH_LACI"/>
    <property type="match status" value="1"/>
</dbReference>
<dbReference type="Gene3D" id="1.10.260.40">
    <property type="entry name" value="lambda repressor-like DNA-binding domains"/>
    <property type="match status" value="1"/>
</dbReference>
<feature type="domain" description="HTH cro/C1-type" evidence="6">
    <location>
        <begin position="6"/>
        <end position="47"/>
    </location>
</feature>
<evidence type="ECO:0000256" key="3">
    <source>
        <dbReference type="ARBA" id="ARBA00023125"/>
    </source>
</evidence>
<reference evidence="7 8" key="1">
    <citation type="submission" date="2018-09" db="EMBL/GenBank/DDBJ databases">
        <title>Genomic Encyclopedia of Archaeal and Bacterial Type Strains, Phase II (KMG-II): from individual species to whole genera.</title>
        <authorList>
            <person name="Goeker M."/>
        </authorList>
    </citation>
    <scope>NUCLEOTIDE SEQUENCE [LARGE SCALE GENOMIC DNA]</scope>
    <source>
        <strain evidence="7 8">DSM 17008</strain>
    </source>
</reference>
<dbReference type="InterPro" id="IPR000843">
    <property type="entry name" value="HTH_LacI"/>
</dbReference>
<evidence type="ECO:0000313" key="8">
    <source>
        <dbReference type="Proteomes" id="UP000285120"/>
    </source>
</evidence>
<proteinExistence type="predicted"/>
<dbReference type="InterPro" id="IPR046335">
    <property type="entry name" value="LacI/GalR-like_sensor"/>
</dbReference>
<organism evidence="7 8">
    <name type="scientific">Sinobaca qinghaiensis</name>
    <dbReference type="NCBI Taxonomy" id="342944"/>
    <lineage>
        <taxon>Bacteria</taxon>
        <taxon>Bacillati</taxon>
        <taxon>Bacillota</taxon>
        <taxon>Bacilli</taxon>
        <taxon>Bacillales</taxon>
        <taxon>Sporolactobacillaceae</taxon>
        <taxon>Sinobaca</taxon>
    </lineage>
</organism>
<dbReference type="Gene3D" id="3.40.50.2300">
    <property type="match status" value="2"/>
</dbReference>
<evidence type="ECO:0000313" key="7">
    <source>
        <dbReference type="EMBL" id="RKD76408.1"/>
    </source>
</evidence>
<dbReference type="PRINTS" id="PR00036">
    <property type="entry name" value="HTHLACI"/>
</dbReference>
<dbReference type="Pfam" id="PF00356">
    <property type="entry name" value="LacI"/>
    <property type="match status" value="1"/>
</dbReference>
<accession>A0A419V8W1</accession>
<dbReference type="GO" id="GO:0003700">
    <property type="term" value="F:DNA-binding transcription factor activity"/>
    <property type="evidence" value="ECO:0007669"/>
    <property type="project" value="TreeGrafter"/>
</dbReference>
<dbReference type="PROSITE" id="PS50932">
    <property type="entry name" value="HTH_LACI_2"/>
    <property type="match status" value="1"/>
</dbReference>
<evidence type="ECO:0000256" key="4">
    <source>
        <dbReference type="ARBA" id="ARBA00023163"/>
    </source>
</evidence>
<name>A0A419V8W1_9BACL</name>
<dbReference type="InterPro" id="IPR010982">
    <property type="entry name" value="Lambda_DNA-bd_dom_sf"/>
</dbReference>
<dbReference type="CDD" id="cd01392">
    <property type="entry name" value="HTH_LacI"/>
    <property type="match status" value="1"/>
</dbReference>
<keyword evidence="3" id="KW-0238">DNA-binding</keyword>
<dbReference type="Proteomes" id="UP000285120">
    <property type="component" value="Unassembled WGS sequence"/>
</dbReference>
<protein>
    <submittedName>
        <fullName evidence="7">LacI family transcriptional regulator</fullName>
    </submittedName>
</protein>
<dbReference type="SUPFAM" id="SSF53822">
    <property type="entry name" value="Periplasmic binding protein-like I"/>
    <property type="match status" value="1"/>
</dbReference>
<sequence>MKPKIEDVAKAAGVSPTTVSRVLNNRGYISENTKNKVYQAMTDINYIPNDLARSLYNKKTNIIGLIVPTTKNPFFGEIAAEIENDCSNRGYKMLICNSLNNIEKERKYWEMLRRNQVDGVIVGTYNRGILDYDQHQLPTVAIDHYLSKNIPVVGSDNYQGGRLATEKLLESGCRYIIHINGPGELETPANYRRKAYEDTMNKRGQEPVTYEISGVFDQVEQDRIIRQVFDEHPHADGIFASDDLLALNVLREAHKRNIPIPEKLKIIGYDGTETIRTTAPHLSTICQPISTIAESAVAILQKQITDMLPLEKSETRHPVSFHKGSTV</sequence>
<dbReference type="OrthoDB" id="9796186at2"/>
<evidence type="ECO:0000256" key="2">
    <source>
        <dbReference type="ARBA" id="ARBA00023015"/>
    </source>
</evidence>
<feature type="domain" description="HTH lacI-type" evidence="5">
    <location>
        <begin position="3"/>
        <end position="57"/>
    </location>
</feature>
<dbReference type="Pfam" id="PF13377">
    <property type="entry name" value="Peripla_BP_3"/>
    <property type="match status" value="1"/>
</dbReference>
<dbReference type="PANTHER" id="PTHR30146:SF95">
    <property type="entry name" value="RIBOSE OPERON REPRESSOR"/>
    <property type="match status" value="1"/>
</dbReference>
<dbReference type="RefSeq" id="WP_120191814.1">
    <property type="nucleotide sequence ID" value="NZ_RAPK01000006.1"/>
</dbReference>
<dbReference type="InterPro" id="IPR001387">
    <property type="entry name" value="Cro/C1-type_HTH"/>
</dbReference>
<dbReference type="InterPro" id="IPR028082">
    <property type="entry name" value="Peripla_BP_I"/>
</dbReference>
<dbReference type="GO" id="GO:0000976">
    <property type="term" value="F:transcription cis-regulatory region binding"/>
    <property type="evidence" value="ECO:0007669"/>
    <property type="project" value="TreeGrafter"/>
</dbReference>
<gene>
    <name evidence="7" type="ORF">ATL39_0625</name>
</gene>
<dbReference type="CDD" id="cd06291">
    <property type="entry name" value="PBP1_Qymf-like"/>
    <property type="match status" value="1"/>
</dbReference>
<dbReference type="EMBL" id="RAPK01000006">
    <property type="protein sequence ID" value="RKD76408.1"/>
    <property type="molecule type" value="Genomic_DNA"/>
</dbReference>
<dbReference type="PANTHER" id="PTHR30146">
    <property type="entry name" value="LACI-RELATED TRANSCRIPTIONAL REPRESSOR"/>
    <property type="match status" value="1"/>
</dbReference>
<keyword evidence="4" id="KW-0804">Transcription</keyword>
<evidence type="ECO:0000259" key="5">
    <source>
        <dbReference type="PROSITE" id="PS50932"/>
    </source>
</evidence>
<keyword evidence="2" id="KW-0805">Transcription regulation</keyword>
<comment type="caution">
    <text evidence="7">The sequence shown here is derived from an EMBL/GenBank/DDBJ whole genome shotgun (WGS) entry which is preliminary data.</text>
</comment>
<dbReference type="PROSITE" id="PS50943">
    <property type="entry name" value="HTH_CROC1"/>
    <property type="match status" value="1"/>
</dbReference>
<keyword evidence="8" id="KW-1185">Reference proteome</keyword>
<dbReference type="PROSITE" id="PS00356">
    <property type="entry name" value="HTH_LACI_1"/>
    <property type="match status" value="1"/>
</dbReference>